<dbReference type="GeneID" id="75051277"/>
<evidence type="ECO:0000313" key="1">
    <source>
        <dbReference type="EMBL" id="QMW78727.1"/>
    </source>
</evidence>
<name>A0A7G5MVT4_9FIRM</name>
<dbReference type="RefSeq" id="WP_018597922.1">
    <property type="nucleotide sequence ID" value="NZ_AP031416.1"/>
</dbReference>
<dbReference type="Proteomes" id="UP000515789">
    <property type="component" value="Chromosome"/>
</dbReference>
<proteinExistence type="predicted"/>
<evidence type="ECO:0000313" key="2">
    <source>
        <dbReference type="Proteomes" id="UP000515789"/>
    </source>
</evidence>
<reference evidence="1 2" key="1">
    <citation type="submission" date="2019-04" db="EMBL/GenBank/DDBJ databases">
        <authorList>
            <person name="Schori C."/>
            <person name="Ahrens C."/>
        </authorList>
    </citation>
    <scope>NUCLEOTIDE SEQUENCE [LARGE SCALE GENOMIC DNA]</scope>
    <source>
        <strain evidence="1 2">DSM 2950</strain>
    </source>
</reference>
<gene>
    <name evidence="1" type="ORF">E5259_14640</name>
</gene>
<dbReference type="EMBL" id="CP039126">
    <property type="protein sequence ID" value="QMW78727.1"/>
    <property type="molecule type" value="Genomic_DNA"/>
</dbReference>
<sequence length="80" mass="8665">MEATVLFDGYELKGLESTFKNFIFGTIVSGFFRFALAHEEGFLAADQYETCLIIEEANEVLVGNDMAGSGNSMISLGGQT</sequence>
<organism evidence="1 2">
    <name type="scientific">Blautia producta</name>
    <dbReference type="NCBI Taxonomy" id="33035"/>
    <lineage>
        <taxon>Bacteria</taxon>
        <taxon>Bacillati</taxon>
        <taxon>Bacillota</taxon>
        <taxon>Clostridia</taxon>
        <taxon>Lachnospirales</taxon>
        <taxon>Lachnospiraceae</taxon>
        <taxon>Blautia</taxon>
    </lineage>
</organism>
<dbReference type="AlphaFoldDB" id="A0A7G5MVT4"/>
<accession>A0A7G5MVT4</accession>
<protein>
    <submittedName>
        <fullName evidence="1">Uncharacterized protein</fullName>
    </submittedName>
</protein>